<evidence type="ECO:0000256" key="2">
    <source>
        <dbReference type="ARBA" id="ARBA00023125"/>
    </source>
</evidence>
<sequence length="316" mass="34196">MKTVLLDTDDLGEAEQVLGQTYAAVRISGTPSAAARMKISRRSCGPLTIDDAEVGYDFSYEAESPEKIYLCRVRSGLIEERPPAGPPNSVGAGEILAIGALEAPFGGHVSRAHCDIVTVDRGLFDRVAAGDGGGSGRIRLTGSRPVSAAAGRHLVQSVDYLRDGLLIDPASSGAKLIASTALQHLAATMLATFPNNALLDPTIGDRHDTTPALLRRAIAFIEDHADTDIGIADVARATYVTPRAIQLMFRRHRDCTPMEYLRRVRLHHAHRELVAANRAHATVAQIAARWGFTHTGRFAVYYRQVYGQSPHTTLRE</sequence>
<reference evidence="5 6" key="1">
    <citation type="submission" date="2017-01" db="EMBL/GenBank/DDBJ databases">
        <authorList>
            <consortium name="Urmite Genomes"/>
        </authorList>
    </citation>
    <scope>NUCLEOTIDE SEQUENCE [LARGE SCALE GENOMIC DNA]</scope>
    <source>
        <strain evidence="5 6">AB308</strain>
    </source>
</reference>
<evidence type="ECO:0000256" key="3">
    <source>
        <dbReference type="ARBA" id="ARBA00023163"/>
    </source>
</evidence>
<dbReference type="Proteomes" id="UP000241595">
    <property type="component" value="Unassembled WGS sequence"/>
</dbReference>
<proteinExistence type="predicted"/>
<dbReference type="STRING" id="1841859.GCA_900157385_01812"/>
<evidence type="ECO:0000256" key="1">
    <source>
        <dbReference type="ARBA" id="ARBA00023015"/>
    </source>
</evidence>
<dbReference type="SMART" id="SM00342">
    <property type="entry name" value="HTH_ARAC"/>
    <property type="match status" value="1"/>
</dbReference>
<gene>
    <name evidence="5" type="ORF">MTAB308_1816</name>
</gene>
<dbReference type="InterPro" id="IPR050204">
    <property type="entry name" value="AraC_XylS_family_regulators"/>
</dbReference>
<evidence type="ECO:0000313" key="5">
    <source>
        <dbReference type="EMBL" id="SPM28330.1"/>
    </source>
</evidence>
<dbReference type="Gene3D" id="1.10.10.60">
    <property type="entry name" value="Homeodomain-like"/>
    <property type="match status" value="1"/>
</dbReference>
<evidence type="ECO:0000313" key="6">
    <source>
        <dbReference type="Proteomes" id="UP000241595"/>
    </source>
</evidence>
<dbReference type="SUPFAM" id="SSF46689">
    <property type="entry name" value="Homeodomain-like"/>
    <property type="match status" value="2"/>
</dbReference>
<keyword evidence="3" id="KW-0804">Transcription</keyword>
<dbReference type="PROSITE" id="PS00041">
    <property type="entry name" value="HTH_ARAC_FAMILY_1"/>
    <property type="match status" value="1"/>
</dbReference>
<protein>
    <submittedName>
        <fullName evidence="5">Helix-turn-helix domain-containing protein</fullName>
    </submittedName>
</protein>
<feature type="domain" description="HTH araC/xylS-type" evidence="4">
    <location>
        <begin position="215"/>
        <end position="316"/>
    </location>
</feature>
<dbReference type="PANTHER" id="PTHR46796">
    <property type="entry name" value="HTH-TYPE TRANSCRIPTIONAL ACTIVATOR RHAS-RELATED"/>
    <property type="match status" value="1"/>
</dbReference>
<accession>A0A2U3NA14</accession>
<dbReference type="Pfam" id="PF12833">
    <property type="entry name" value="HTH_18"/>
    <property type="match status" value="1"/>
</dbReference>
<organism evidence="5 6">
    <name type="scientific">Mycobacterium terramassiliense</name>
    <dbReference type="NCBI Taxonomy" id="1841859"/>
    <lineage>
        <taxon>Bacteria</taxon>
        <taxon>Bacillati</taxon>
        <taxon>Actinomycetota</taxon>
        <taxon>Actinomycetes</taxon>
        <taxon>Mycobacteriales</taxon>
        <taxon>Mycobacteriaceae</taxon>
        <taxon>Mycobacterium</taxon>
    </lineage>
</organism>
<dbReference type="EMBL" id="FTRV01000011">
    <property type="protein sequence ID" value="SPM28330.1"/>
    <property type="molecule type" value="Genomic_DNA"/>
</dbReference>
<dbReference type="RefSeq" id="WP_077099168.1">
    <property type="nucleotide sequence ID" value="NZ_LT717700.1"/>
</dbReference>
<dbReference type="AlphaFoldDB" id="A0A2U3NA14"/>
<dbReference type="GO" id="GO:0003700">
    <property type="term" value="F:DNA-binding transcription factor activity"/>
    <property type="evidence" value="ECO:0007669"/>
    <property type="project" value="InterPro"/>
</dbReference>
<evidence type="ECO:0000259" key="4">
    <source>
        <dbReference type="PROSITE" id="PS01124"/>
    </source>
</evidence>
<dbReference type="OrthoDB" id="5464689at2"/>
<dbReference type="GO" id="GO:0043565">
    <property type="term" value="F:sequence-specific DNA binding"/>
    <property type="evidence" value="ECO:0007669"/>
    <property type="project" value="InterPro"/>
</dbReference>
<keyword evidence="1" id="KW-0805">Transcription regulation</keyword>
<dbReference type="InterPro" id="IPR018062">
    <property type="entry name" value="HTH_AraC-typ_CS"/>
</dbReference>
<keyword evidence="2" id="KW-0238">DNA-binding</keyword>
<keyword evidence="6" id="KW-1185">Reference proteome</keyword>
<dbReference type="InterPro" id="IPR018060">
    <property type="entry name" value="HTH_AraC"/>
</dbReference>
<dbReference type="PANTHER" id="PTHR46796:SF12">
    <property type="entry name" value="HTH-TYPE DNA-BINDING TRANSCRIPTIONAL ACTIVATOR EUTR"/>
    <property type="match status" value="1"/>
</dbReference>
<name>A0A2U3NA14_9MYCO</name>
<dbReference type="InterPro" id="IPR009057">
    <property type="entry name" value="Homeodomain-like_sf"/>
</dbReference>
<dbReference type="PROSITE" id="PS01124">
    <property type="entry name" value="HTH_ARAC_FAMILY_2"/>
    <property type="match status" value="1"/>
</dbReference>